<proteinExistence type="predicted"/>
<dbReference type="InterPro" id="IPR054547">
    <property type="entry name" value="NNH1"/>
</dbReference>
<dbReference type="Pfam" id="PF22733">
    <property type="entry name" value="NNH1"/>
    <property type="match status" value="1"/>
</dbReference>
<dbReference type="KEGG" id="sfk:KY5_5714c"/>
<evidence type="ECO:0000313" key="3">
    <source>
        <dbReference type="Proteomes" id="UP000221011"/>
    </source>
</evidence>
<dbReference type="AlphaFoldDB" id="A0A291QGJ9"/>
<dbReference type="SUPFAM" id="SSF52540">
    <property type="entry name" value="P-loop containing nucleoside triphosphate hydrolases"/>
    <property type="match status" value="1"/>
</dbReference>
<keyword evidence="3" id="KW-1185">Reference proteome</keyword>
<dbReference type="Proteomes" id="UP000221011">
    <property type="component" value="Chromosome"/>
</dbReference>
<sequence length="1015" mass="111767">MSAEAAAIKLGGTVATRAVRLWLGPREREQSARSSMSELIRVRVPGLRAGRGIERQFEQIADAVAARVQPLIEHEFRDLTANGREAVLRAVTDTFVRADLSDDAVLGSDADPAELTRRVRASVPVPSGFSEVEERFYEVVLGECCDCYVRVLRRLPVFTERAVSELLTRTTSLGDELEKVLERLPARSLYAPQGTGQDEAFRRQYLELISRSLDEIELFGLGPADQAPRTKLSVAYVSLRASEDDGGRGRALPRPVLRGGARLWEPGEAEHASSMRVEAALKGSPRVLLRGEAGSGKTTLLQWLAVTAARGTFTGALAEWNGLIPVLVKLRQYAGEPPPAPEAMLDRVAGPLSGLMPPGWLHRAFADGRVLLLVDGVDELLAGERRGVRDWLRGLLHQYADTRVVVTSRPAAARVDWLRAERFTALQLERMTPADLASFIRQWHQAVQGQDAGLPCPVAELPRYERSLLTSLQDRPHLQSLATNPLLAALLCALHLARRGQLPRNRMELYRMTLEVLVQQRDTDRGVRSELSAPLTLTDKLCLLRDLAWRLSDNSRTEIAVERAADHVTAKLAAMRHLDELEGPAVLDHLVHRSGVLRSPAEGRLSFLHRTFQEYLAGQEAAVEDRIGNLVGRAHLDLWRETIVMAAGHAHRTQQEELIGGVLQRAGQEPRHARVLRLVAASCQETMASVPDGLAARLDEAVARLVPPRRKSEAGSLAAVGTPLLRRLPTTLDGLSDAAAEATVMTAARIGGNEALGLLAGYATDRRYVVHTRLLACWEYFDADAYGDVVLQQLPLDEGRVLTLTLTYSGQWKAATRLRHARWISVQFPFSTGLGIFEELPPLFGMWLHKLRQDVDISTLRGQRELRVLGLIGQGHDVSLSAPEELAELRMLTLTRWSTPPPLEELLPLASLSSLTLGNLPAGYDLGPLAGFTDLTELALTGSDQAFDCDDLDYLPRLELTKYDLSGWAPLRAGFPPALNTLRRCVLPPDIEPHEHCLIQGCRTPDGRPHPLNVS</sequence>
<gene>
    <name evidence="2" type="ORF">KY5_5714c</name>
</gene>
<dbReference type="InterPro" id="IPR027417">
    <property type="entry name" value="P-loop_NTPase"/>
</dbReference>
<dbReference type="Pfam" id="PF05729">
    <property type="entry name" value="NACHT"/>
    <property type="match status" value="1"/>
</dbReference>
<evidence type="ECO:0000259" key="1">
    <source>
        <dbReference type="PROSITE" id="PS50837"/>
    </source>
</evidence>
<dbReference type="PROSITE" id="PS50837">
    <property type="entry name" value="NACHT"/>
    <property type="match status" value="1"/>
</dbReference>
<dbReference type="EMBL" id="CP022685">
    <property type="protein sequence ID" value="ATL30732.1"/>
    <property type="molecule type" value="Genomic_DNA"/>
</dbReference>
<protein>
    <recommendedName>
        <fullName evidence="1">NACHT domain-containing protein</fullName>
    </recommendedName>
</protein>
<evidence type="ECO:0000313" key="2">
    <source>
        <dbReference type="EMBL" id="ATL30732.1"/>
    </source>
</evidence>
<dbReference type="InterPro" id="IPR007111">
    <property type="entry name" value="NACHT_NTPase"/>
</dbReference>
<dbReference type="PANTHER" id="PTHR46844:SF1">
    <property type="entry name" value="SLR5058 PROTEIN"/>
    <property type="match status" value="1"/>
</dbReference>
<name>A0A291QGJ9_9ACTN</name>
<organism evidence="2 3">
    <name type="scientific">Streptomyces formicae</name>
    <dbReference type="NCBI Taxonomy" id="1616117"/>
    <lineage>
        <taxon>Bacteria</taxon>
        <taxon>Bacillati</taxon>
        <taxon>Actinomycetota</taxon>
        <taxon>Actinomycetes</taxon>
        <taxon>Kitasatosporales</taxon>
        <taxon>Streptomycetaceae</taxon>
        <taxon>Streptomyces</taxon>
    </lineage>
</organism>
<reference evidence="2 3" key="1">
    <citation type="submission" date="2017-08" db="EMBL/GenBank/DDBJ databases">
        <title>Complete Genome Sequence of Streptomyces formicae KY5, the formicamycin producer.</title>
        <authorList>
            <person name="Holmes N.A."/>
            <person name="Devine R."/>
            <person name="Qin Z."/>
            <person name="Seipke R.F."/>
            <person name="Wilkinson B."/>
            <person name="Hutchings M.I."/>
        </authorList>
    </citation>
    <scope>NUCLEOTIDE SEQUENCE [LARGE SCALE GENOMIC DNA]</scope>
    <source>
        <strain evidence="2 3">KY5</strain>
    </source>
</reference>
<dbReference type="PANTHER" id="PTHR46844">
    <property type="entry name" value="SLR5058 PROTEIN"/>
    <property type="match status" value="1"/>
</dbReference>
<feature type="domain" description="NACHT" evidence="1">
    <location>
        <begin position="285"/>
        <end position="623"/>
    </location>
</feature>
<dbReference type="RefSeq" id="WP_098244995.1">
    <property type="nucleotide sequence ID" value="NZ_CP022685.1"/>
</dbReference>
<dbReference type="Gene3D" id="3.40.50.300">
    <property type="entry name" value="P-loop containing nucleotide triphosphate hydrolases"/>
    <property type="match status" value="1"/>
</dbReference>
<accession>A0A291QGJ9</accession>